<dbReference type="Pfam" id="PF02175">
    <property type="entry name" value="7TM_GPCR_Srb"/>
    <property type="match status" value="1"/>
</dbReference>
<keyword evidence="2" id="KW-0812">Transmembrane</keyword>
<dbReference type="GO" id="GO:0007606">
    <property type="term" value="P:sensory perception of chemical stimulus"/>
    <property type="evidence" value="ECO:0007669"/>
    <property type="project" value="InterPro"/>
</dbReference>
<evidence type="ECO:0000313" key="4">
    <source>
        <dbReference type="Proteomes" id="UP000050761"/>
    </source>
</evidence>
<feature type="transmembrane region" description="Helical" evidence="2">
    <location>
        <begin position="59"/>
        <end position="82"/>
    </location>
</feature>
<sequence>IAKTALKVTSLGKVSYSRVNEARVFRYVRKPSAPMWQNVHHLLIPLLATTPCQVFLPKAFYIATNIPFVFVLFASQFIQIAIVIERCIANVYIKDYETGYKKLGPILISAAMSVCVSILLMLYCGENFDGPVLNARALPTKNIVLVNVVIMVMLAINFTGLALTITLHFVGPKRRIR</sequence>
<gene>
    <name evidence="3" type="ORF">HPBE_LOCUS22086</name>
</gene>
<dbReference type="OrthoDB" id="5847472at2759"/>
<dbReference type="EMBL" id="UZAH01033634">
    <property type="protein sequence ID" value="VDP30225.1"/>
    <property type="molecule type" value="Genomic_DNA"/>
</dbReference>
<comment type="similarity">
    <text evidence="1">Belongs to the nematode receptor-like protein srb family.</text>
</comment>
<accession>A0A183GHN7</accession>
<keyword evidence="2" id="KW-0472">Membrane</keyword>
<dbReference type="GO" id="GO:0004888">
    <property type="term" value="F:transmembrane signaling receptor activity"/>
    <property type="evidence" value="ECO:0007669"/>
    <property type="project" value="InterPro"/>
</dbReference>
<reference evidence="3 4" key="1">
    <citation type="submission" date="2018-11" db="EMBL/GenBank/DDBJ databases">
        <authorList>
            <consortium name="Pathogen Informatics"/>
        </authorList>
    </citation>
    <scope>NUCLEOTIDE SEQUENCE [LARGE SCALE GENOMIC DNA]</scope>
</reference>
<dbReference type="GO" id="GO:0016020">
    <property type="term" value="C:membrane"/>
    <property type="evidence" value="ECO:0007669"/>
    <property type="project" value="InterPro"/>
</dbReference>
<organism evidence="4 5">
    <name type="scientific">Heligmosomoides polygyrus</name>
    <name type="common">Parasitic roundworm</name>
    <dbReference type="NCBI Taxonomy" id="6339"/>
    <lineage>
        <taxon>Eukaryota</taxon>
        <taxon>Metazoa</taxon>
        <taxon>Ecdysozoa</taxon>
        <taxon>Nematoda</taxon>
        <taxon>Chromadorea</taxon>
        <taxon>Rhabditida</taxon>
        <taxon>Rhabditina</taxon>
        <taxon>Rhabditomorpha</taxon>
        <taxon>Strongyloidea</taxon>
        <taxon>Heligmosomidae</taxon>
        <taxon>Heligmosomoides</taxon>
    </lineage>
</organism>
<evidence type="ECO:0000313" key="3">
    <source>
        <dbReference type="EMBL" id="VDP30225.1"/>
    </source>
</evidence>
<feature type="transmembrane region" description="Helical" evidence="2">
    <location>
        <begin position="103"/>
        <end position="123"/>
    </location>
</feature>
<evidence type="ECO:0000256" key="2">
    <source>
        <dbReference type="SAM" id="Phobius"/>
    </source>
</evidence>
<dbReference type="PANTHER" id="PTHR31216">
    <property type="entry name" value="SERPENTINE RECEPTOR CLASS BETA-1-RELATED-RELATED"/>
    <property type="match status" value="1"/>
</dbReference>
<name>A0A183GHN7_HELPZ</name>
<protein>
    <submittedName>
        <fullName evidence="5">Neur_chan_memb domain-containing protein</fullName>
    </submittedName>
</protein>
<dbReference type="WBParaSite" id="HPBE_0002208701-mRNA-1">
    <property type="protein sequence ID" value="HPBE_0002208701-mRNA-1"/>
    <property type="gene ID" value="HPBE_0002208701"/>
</dbReference>
<dbReference type="AlphaFoldDB" id="A0A183GHN7"/>
<keyword evidence="2" id="KW-1133">Transmembrane helix</keyword>
<accession>A0A3P8DFI4</accession>
<proteinExistence type="inferred from homology"/>
<keyword evidence="4" id="KW-1185">Reference proteome</keyword>
<feature type="transmembrane region" description="Helical" evidence="2">
    <location>
        <begin position="143"/>
        <end position="170"/>
    </location>
</feature>
<dbReference type="PANTHER" id="PTHR31216:SF11">
    <property type="entry name" value="SERPENTINE RECEPTOR CLASS BETA-16-RELATED"/>
    <property type="match status" value="1"/>
</dbReference>
<reference evidence="5" key="2">
    <citation type="submission" date="2019-09" db="UniProtKB">
        <authorList>
            <consortium name="WormBaseParasite"/>
        </authorList>
    </citation>
    <scope>IDENTIFICATION</scope>
</reference>
<dbReference type="InterPro" id="IPR002184">
    <property type="entry name" value="7TM_GPCR_serpentine_rcpt_Srb"/>
</dbReference>
<evidence type="ECO:0000313" key="5">
    <source>
        <dbReference type="WBParaSite" id="HPBE_0002208701-mRNA-1"/>
    </source>
</evidence>
<dbReference type="Proteomes" id="UP000050761">
    <property type="component" value="Unassembled WGS sequence"/>
</dbReference>
<evidence type="ECO:0000256" key="1">
    <source>
        <dbReference type="ARBA" id="ARBA00006860"/>
    </source>
</evidence>